<keyword evidence="3" id="KW-1185">Reference proteome</keyword>
<sequence>MKLGGSEAQMSMAMEGHFWLQTLLERHCWADMIHCYPHVRGKVVSVDEFCSSRADIDYHVVAFATVSCHNLAAGAVGWRNLSISPYEGGVSKVCVESRVSAASVERLQKQQLQSPSPAPLPWRCWDFSWLVAPSAPNELTSSLLNPSSSTLRCTPVHTTVHPAHQGYSLYSLVPAYLMYCLLTVFIRRTYPFAMQEMIAHEKSLYSHLDYEYRAAQNGLHDVTRRLHGKEAELLEKANHLRYEKDEWMRANTQLQMTVSELHEQLSYERAIVEAHKKKLEELEAAHSSREKDWHDLAAKWRKYEADANAENARLLGELAHFQKSTSIPKPATPLPEEEPQLRPETQFKAQTPRQPALTAQPAI</sequence>
<feature type="region of interest" description="Disordered" evidence="1">
    <location>
        <begin position="323"/>
        <end position="363"/>
    </location>
</feature>
<dbReference type="EMBL" id="BLLF01003413">
    <property type="protein sequence ID" value="GFH27267.1"/>
    <property type="molecule type" value="Genomic_DNA"/>
</dbReference>
<organism evidence="2 3">
    <name type="scientific">Haematococcus lacustris</name>
    <name type="common">Green alga</name>
    <name type="synonym">Haematococcus pluvialis</name>
    <dbReference type="NCBI Taxonomy" id="44745"/>
    <lineage>
        <taxon>Eukaryota</taxon>
        <taxon>Viridiplantae</taxon>
        <taxon>Chlorophyta</taxon>
        <taxon>core chlorophytes</taxon>
        <taxon>Chlorophyceae</taxon>
        <taxon>CS clade</taxon>
        <taxon>Chlamydomonadales</taxon>
        <taxon>Haematococcaceae</taxon>
        <taxon>Haematococcus</taxon>
    </lineage>
</organism>
<dbReference type="Proteomes" id="UP000485058">
    <property type="component" value="Unassembled WGS sequence"/>
</dbReference>
<reference evidence="2 3" key="1">
    <citation type="submission" date="2020-02" db="EMBL/GenBank/DDBJ databases">
        <title>Draft genome sequence of Haematococcus lacustris strain NIES-144.</title>
        <authorList>
            <person name="Morimoto D."/>
            <person name="Nakagawa S."/>
            <person name="Yoshida T."/>
            <person name="Sawayama S."/>
        </authorList>
    </citation>
    <scope>NUCLEOTIDE SEQUENCE [LARGE SCALE GENOMIC DNA]</scope>
    <source>
        <strain evidence="2 3">NIES-144</strain>
    </source>
</reference>
<name>A0A699ZWH7_HAELA</name>
<gene>
    <name evidence="2" type="ORF">HaLaN_25563</name>
</gene>
<dbReference type="AlphaFoldDB" id="A0A699ZWH7"/>
<accession>A0A699ZWH7</accession>
<evidence type="ECO:0000256" key="1">
    <source>
        <dbReference type="SAM" id="MobiDB-lite"/>
    </source>
</evidence>
<evidence type="ECO:0000313" key="2">
    <source>
        <dbReference type="EMBL" id="GFH27267.1"/>
    </source>
</evidence>
<proteinExistence type="predicted"/>
<protein>
    <submittedName>
        <fullName evidence="2">Uncharacterized protein</fullName>
    </submittedName>
</protein>
<comment type="caution">
    <text evidence="2">The sequence shown here is derived from an EMBL/GenBank/DDBJ whole genome shotgun (WGS) entry which is preliminary data.</text>
</comment>
<evidence type="ECO:0000313" key="3">
    <source>
        <dbReference type="Proteomes" id="UP000485058"/>
    </source>
</evidence>